<proteinExistence type="predicted"/>
<sequence>MLQSALVEDLVALSPNKSKDDLFPADFPSIVIRQAMAKGFSLDEVIAVMRGLQAQRKEIADSDLVLMTLKKRSPLMTNPWTSERVLRETRNLDKIPAPSQMQRLITLSKKTGAKNHPNLFITENLLDSIPGGLNAPIARLLLVAALRCYDPGSRGEKGKFVSSDGRNSKLFQSYLSTESPLLKIRSEQQAMEAVKPFLHTLIENRCYTAYDILYNIRGIGELVSWNIPGPLAKSIYSVIEEIHAQSSHISKRNIIREARISANFERFLKIRERGNSPSSAYLKDGEVANEPSVPHTKSPELNALLKVKSKLETEVLGLPLPDLSISASELLFKAAFLGSDDVEDSTTTDAYLGFLQSLLRFQADGEPEALKQLIAARVSRAKSIADQHTGSFQLFAVETAHDLLVS</sequence>
<dbReference type="OrthoDB" id="102961at2759"/>
<evidence type="ECO:0000313" key="2">
    <source>
        <dbReference type="Proteomes" id="UP000237271"/>
    </source>
</evidence>
<keyword evidence="2" id="KW-1185">Reference proteome</keyword>
<evidence type="ECO:0000313" key="1">
    <source>
        <dbReference type="EMBL" id="POM75929.1"/>
    </source>
</evidence>
<reference evidence="1 2" key="1">
    <citation type="journal article" date="2017" name="Genome Biol. Evol.">
        <title>Phytophthora megakarya and P. palmivora, closely related causal agents of cacao black pod rot, underwent increases in genome sizes and gene numbers by different mechanisms.</title>
        <authorList>
            <person name="Ali S.S."/>
            <person name="Shao J."/>
            <person name="Lary D.J."/>
            <person name="Kronmiller B."/>
            <person name="Shen D."/>
            <person name="Strem M.D."/>
            <person name="Amoako-Attah I."/>
            <person name="Akrofi A.Y."/>
            <person name="Begoude B.A."/>
            <person name="Ten Hoopen G.M."/>
            <person name="Coulibaly K."/>
            <person name="Kebe B.I."/>
            <person name="Melnick R.L."/>
            <person name="Guiltinan M.J."/>
            <person name="Tyler B.M."/>
            <person name="Meinhardt L.W."/>
            <person name="Bailey B.A."/>
        </authorList>
    </citation>
    <scope>NUCLEOTIDE SEQUENCE [LARGE SCALE GENOMIC DNA]</scope>
    <source>
        <strain evidence="2">sbr112.9</strain>
    </source>
</reference>
<name>A0A2P4YE08_9STRA</name>
<protein>
    <submittedName>
        <fullName evidence="1">Uncharacterized protein</fullName>
    </submittedName>
</protein>
<gene>
    <name evidence="1" type="ORF">PHPALM_6898</name>
</gene>
<dbReference type="AlphaFoldDB" id="A0A2P4YE08"/>
<comment type="caution">
    <text evidence="1">The sequence shown here is derived from an EMBL/GenBank/DDBJ whole genome shotgun (WGS) entry which is preliminary data.</text>
</comment>
<dbReference type="EMBL" id="NCKW01003601">
    <property type="protein sequence ID" value="POM75929.1"/>
    <property type="molecule type" value="Genomic_DNA"/>
</dbReference>
<dbReference type="Proteomes" id="UP000237271">
    <property type="component" value="Unassembled WGS sequence"/>
</dbReference>
<organism evidence="1 2">
    <name type="scientific">Phytophthora palmivora</name>
    <dbReference type="NCBI Taxonomy" id="4796"/>
    <lineage>
        <taxon>Eukaryota</taxon>
        <taxon>Sar</taxon>
        <taxon>Stramenopiles</taxon>
        <taxon>Oomycota</taxon>
        <taxon>Peronosporomycetes</taxon>
        <taxon>Peronosporales</taxon>
        <taxon>Peronosporaceae</taxon>
        <taxon>Phytophthora</taxon>
    </lineage>
</organism>
<accession>A0A2P4YE08</accession>